<evidence type="ECO:0000313" key="3">
    <source>
        <dbReference type="Proteomes" id="UP001333102"/>
    </source>
</evidence>
<organism evidence="2 3">
    <name type="scientific">Geochorda subterranea</name>
    <dbReference type="NCBI Taxonomy" id="3109564"/>
    <lineage>
        <taxon>Bacteria</taxon>
        <taxon>Bacillati</taxon>
        <taxon>Bacillota</taxon>
        <taxon>Limnochordia</taxon>
        <taxon>Limnochordales</taxon>
        <taxon>Geochordaceae</taxon>
        <taxon>Geochorda</taxon>
    </lineage>
</organism>
<name>A0ABZ1BP08_9FIRM</name>
<accession>A0ABZ1BP08</accession>
<evidence type="ECO:0000313" key="2">
    <source>
        <dbReference type="EMBL" id="WRP14310.1"/>
    </source>
</evidence>
<dbReference type="EMBL" id="CP141614">
    <property type="protein sequence ID" value="WRP14310.1"/>
    <property type="molecule type" value="Genomic_DNA"/>
</dbReference>
<dbReference type="Pfam" id="PF05787">
    <property type="entry name" value="PhoX"/>
    <property type="match status" value="1"/>
</dbReference>
<dbReference type="InterPro" id="IPR008557">
    <property type="entry name" value="PhoX"/>
</dbReference>
<evidence type="ECO:0000256" key="1">
    <source>
        <dbReference type="SAM" id="SignalP"/>
    </source>
</evidence>
<dbReference type="RefSeq" id="WP_324668622.1">
    <property type="nucleotide sequence ID" value="NZ_CP141614.1"/>
</dbReference>
<keyword evidence="3" id="KW-1185">Reference proteome</keyword>
<gene>
    <name evidence="2" type="ORF">VLY81_12940</name>
</gene>
<feature type="chain" id="PRO_5047550085" evidence="1">
    <location>
        <begin position="21"/>
        <end position="471"/>
    </location>
</feature>
<protein>
    <submittedName>
        <fullName evidence="2">Alkaline phosphatase PhoX</fullName>
    </submittedName>
</protein>
<sequence length="471" mass="50755">MAWGLALGMGLLGIALPAMAATGPSSSQSPYIVPLAAGVEVRSILTVGDWVNRRPDGTPYRMAGIPDGLALFDNGDGTFTVLMNHEFPGNQGLTRAHGAQGAFVSRWIIRKSDLAVLHGEDLIRQVVTWDPKTASWNPPSAGVAFSRFCSADLPALTAFYDPVTGLGYHGRLLTNGEESGAEGRTFAHTLDGISYELPWLGKLSFENVVAHPAAGTRTVVVGLDDSSGGQVYVYVGEKRASGNPVEKAGLVGGVLFGLKIEGVTQETDALQLAKGSRFTLQRLGDVSTWTGARLEEESRRAGVTAFQRPEDGAWDPNHPNDFYFVTTASFNNRSRLWRLRFDDIRRPELGGTVEMLLTGNEGPKTMDNLTVTTGGQLLIQEDPGENPHLATIWSYDIATGALTPVAQHDPARFRQGGQSFLTEDEESSGIVDASQILGDGWVLLDVQAHYKQSDPELAEGGQLLAMRIPRR</sequence>
<feature type="signal peptide" evidence="1">
    <location>
        <begin position="1"/>
        <end position="20"/>
    </location>
</feature>
<keyword evidence="1" id="KW-0732">Signal</keyword>
<proteinExistence type="predicted"/>
<dbReference type="Proteomes" id="UP001333102">
    <property type="component" value="Chromosome"/>
</dbReference>
<reference evidence="3" key="1">
    <citation type="submission" date="2023-12" db="EMBL/GenBank/DDBJ databases">
        <title>Novel isolates from deep terrestrial aquifers shed light on the physiology and ecology of the class Limnochordia.</title>
        <authorList>
            <person name="Karnachuk O.V."/>
            <person name="Lukina A.P."/>
            <person name="Avakyan M.R."/>
            <person name="Kadnikov V."/>
            <person name="Begmatov S."/>
            <person name="Beletsky A.V."/>
            <person name="Mardanov A.V."/>
            <person name="Ravin N.V."/>
        </authorList>
    </citation>
    <scope>NUCLEOTIDE SEQUENCE [LARGE SCALE GENOMIC DNA]</scope>
    <source>
        <strain evidence="3">LN</strain>
    </source>
</reference>